<dbReference type="EC" id="3.4.-.-" evidence="8"/>
<evidence type="ECO:0000313" key="10">
    <source>
        <dbReference type="Proteomes" id="UP000237684"/>
    </source>
</evidence>
<dbReference type="InParanoid" id="A0A2S8SNX0"/>
<dbReference type="InterPro" id="IPR003738">
    <property type="entry name" value="SRAP"/>
</dbReference>
<comment type="caution">
    <text evidence="9">The sequence shown here is derived from an EMBL/GenBank/DDBJ whole genome shotgun (WGS) entry which is preliminary data.</text>
</comment>
<keyword evidence="4 8" id="KW-0378">Hydrolase</keyword>
<dbReference type="RefSeq" id="WP_106381330.1">
    <property type="nucleotide sequence ID" value="NZ_NIGF01000031.1"/>
</dbReference>
<keyword evidence="10" id="KW-1185">Reference proteome</keyword>
<evidence type="ECO:0000256" key="8">
    <source>
        <dbReference type="RuleBase" id="RU364100"/>
    </source>
</evidence>
<protein>
    <recommendedName>
        <fullName evidence="8">Abasic site processing protein</fullName>
        <ecNumber evidence="8">3.4.-.-</ecNumber>
    </recommendedName>
</protein>
<dbReference type="PANTHER" id="PTHR13604">
    <property type="entry name" value="DC12-RELATED"/>
    <property type="match status" value="1"/>
</dbReference>
<dbReference type="SUPFAM" id="SSF143081">
    <property type="entry name" value="BB1717-like"/>
    <property type="match status" value="1"/>
</dbReference>
<dbReference type="Gene3D" id="3.90.1680.10">
    <property type="entry name" value="SOS response associated peptidase-like"/>
    <property type="match status" value="1"/>
</dbReference>
<evidence type="ECO:0000256" key="4">
    <source>
        <dbReference type="ARBA" id="ARBA00022801"/>
    </source>
</evidence>
<dbReference type="OrthoDB" id="6192129at2"/>
<evidence type="ECO:0000313" key="9">
    <source>
        <dbReference type="EMBL" id="PQV62492.1"/>
    </source>
</evidence>
<keyword evidence="5" id="KW-0190">Covalent protein-DNA linkage</keyword>
<dbReference type="AlphaFoldDB" id="A0A2S8SNX0"/>
<keyword evidence="3" id="KW-0227">DNA damage</keyword>
<organism evidence="9 10">
    <name type="scientific">Abditibacterium utsteinense</name>
    <dbReference type="NCBI Taxonomy" id="1960156"/>
    <lineage>
        <taxon>Bacteria</taxon>
        <taxon>Pseudomonadati</taxon>
        <taxon>Abditibacteriota</taxon>
        <taxon>Abditibacteriia</taxon>
        <taxon>Abditibacteriales</taxon>
        <taxon>Abditibacteriaceae</taxon>
        <taxon>Abditibacterium</taxon>
    </lineage>
</organism>
<evidence type="ECO:0000256" key="3">
    <source>
        <dbReference type="ARBA" id="ARBA00022763"/>
    </source>
</evidence>
<evidence type="ECO:0000256" key="5">
    <source>
        <dbReference type="ARBA" id="ARBA00023124"/>
    </source>
</evidence>
<keyword evidence="7" id="KW-0456">Lyase</keyword>
<sequence length="327" mass="37070">MNKKLTLHSGPETLEKLGVTRRQFAPSPRFDIAPGQLLGAVVNENGERVFRGFCWGLVPFWWNDEQRETQRLFAARSETLTNRPSFSAALRHRRAVVPVDGFWMWREIEGEKRPFYFRAKNGEPLFLAAIWDNGNAAGDGENRLALVSVEANRLVEPLGARMPAVLRGADADLWLDSEINNERVLLKALQTLPARFLGVVATAASASGWQSLEAAPDARDILALTYGSAFKVEKPRFAPRARKVRRDHAAGGHVFFRTRSFTRDDATRWHPTIDLENGAVFCDCPDFRFRHALHEPDVWTPHWWCKHLCRAVDNCKRHGELPARLAV</sequence>
<accession>A0A2S8SNX0</accession>
<proteinExistence type="inferred from homology"/>
<keyword evidence="6" id="KW-0238">DNA-binding</keyword>
<keyword evidence="2 8" id="KW-0645">Protease</keyword>
<dbReference type="PANTHER" id="PTHR13604:SF0">
    <property type="entry name" value="ABASIC SITE PROCESSING PROTEIN HMCES"/>
    <property type="match status" value="1"/>
</dbReference>
<dbReference type="GO" id="GO:0003697">
    <property type="term" value="F:single-stranded DNA binding"/>
    <property type="evidence" value="ECO:0007669"/>
    <property type="project" value="InterPro"/>
</dbReference>
<comment type="similarity">
    <text evidence="1 8">Belongs to the SOS response-associated peptidase family.</text>
</comment>
<evidence type="ECO:0000256" key="2">
    <source>
        <dbReference type="ARBA" id="ARBA00022670"/>
    </source>
</evidence>
<evidence type="ECO:0000256" key="7">
    <source>
        <dbReference type="ARBA" id="ARBA00023239"/>
    </source>
</evidence>
<dbReference type="Pfam" id="PF02586">
    <property type="entry name" value="SRAP"/>
    <property type="match status" value="1"/>
</dbReference>
<dbReference type="GO" id="GO:0016829">
    <property type="term" value="F:lyase activity"/>
    <property type="evidence" value="ECO:0007669"/>
    <property type="project" value="UniProtKB-KW"/>
</dbReference>
<dbReference type="Proteomes" id="UP000237684">
    <property type="component" value="Unassembled WGS sequence"/>
</dbReference>
<reference evidence="9 10" key="1">
    <citation type="journal article" date="2018" name="Syst. Appl. Microbiol.">
        <title>Abditibacterium utsteinense sp. nov., the first cultivated member of candidate phylum FBP, isolated from ice-free Antarctic soil samples.</title>
        <authorList>
            <person name="Tahon G."/>
            <person name="Tytgat B."/>
            <person name="Lebbe L."/>
            <person name="Carlier A."/>
            <person name="Willems A."/>
        </authorList>
    </citation>
    <scope>NUCLEOTIDE SEQUENCE [LARGE SCALE GENOMIC DNA]</scope>
    <source>
        <strain evidence="9 10">LMG 29911</strain>
    </source>
</reference>
<dbReference type="GO" id="GO:0106300">
    <property type="term" value="P:protein-DNA covalent cross-linking repair"/>
    <property type="evidence" value="ECO:0007669"/>
    <property type="project" value="InterPro"/>
</dbReference>
<dbReference type="GO" id="GO:0006508">
    <property type="term" value="P:proteolysis"/>
    <property type="evidence" value="ECO:0007669"/>
    <property type="project" value="UniProtKB-KW"/>
</dbReference>
<dbReference type="EMBL" id="NIGF01000031">
    <property type="protein sequence ID" value="PQV62492.1"/>
    <property type="molecule type" value="Genomic_DNA"/>
</dbReference>
<dbReference type="InterPro" id="IPR036590">
    <property type="entry name" value="SRAP-like"/>
</dbReference>
<gene>
    <name evidence="9" type="ORF">B1R32_1315</name>
</gene>
<evidence type="ECO:0000256" key="6">
    <source>
        <dbReference type="ARBA" id="ARBA00023125"/>
    </source>
</evidence>
<evidence type="ECO:0000256" key="1">
    <source>
        <dbReference type="ARBA" id="ARBA00008136"/>
    </source>
</evidence>
<dbReference type="GO" id="GO:0008233">
    <property type="term" value="F:peptidase activity"/>
    <property type="evidence" value="ECO:0007669"/>
    <property type="project" value="UniProtKB-KW"/>
</dbReference>
<name>A0A2S8SNX0_9BACT</name>